<organism evidence="2 3">
    <name type="scientific">Oceanobacillus caeni</name>
    <dbReference type="NCBI Taxonomy" id="405946"/>
    <lineage>
        <taxon>Bacteria</taxon>
        <taxon>Bacillati</taxon>
        <taxon>Bacillota</taxon>
        <taxon>Bacilli</taxon>
        <taxon>Bacillales</taxon>
        <taxon>Bacillaceae</taxon>
        <taxon>Oceanobacillus</taxon>
    </lineage>
</organism>
<proteinExistence type="predicted"/>
<name>A0ABR5MHN1_9BACI</name>
<dbReference type="RefSeq" id="WP_060668773.1">
    <property type="nucleotide sequence ID" value="NZ_LGTK01000044.1"/>
</dbReference>
<gene>
    <name evidence="2" type="ORF">AFL42_12190</name>
</gene>
<accession>A0ABR5MHN1</accession>
<sequence>MVNRLLTTLSVALYAFVVSYLVASVFDKHGFVTSTILNSVFILLTTFVIIVFTVILIKAINRFLVSKQGTDN</sequence>
<keyword evidence="3" id="KW-1185">Reference proteome</keyword>
<evidence type="ECO:0000313" key="2">
    <source>
        <dbReference type="EMBL" id="KPH73539.1"/>
    </source>
</evidence>
<dbReference type="Proteomes" id="UP000037854">
    <property type="component" value="Unassembled WGS sequence"/>
</dbReference>
<keyword evidence="1" id="KW-1133">Transmembrane helix</keyword>
<dbReference type="EMBL" id="LGTK01000044">
    <property type="protein sequence ID" value="KPH73539.1"/>
    <property type="molecule type" value="Genomic_DNA"/>
</dbReference>
<reference evidence="2 3" key="1">
    <citation type="submission" date="2015-07" db="EMBL/GenBank/DDBJ databases">
        <title>High-quality draft genome sequence of Oceanobacillus caeni HM6, a bacillus isolated from a human feces.</title>
        <authorList>
            <person name="Kumar J."/>
            <person name="Verma M.K."/>
            <person name="Pandey R."/>
            <person name="Bhambi M."/>
            <person name="Chauhan N."/>
        </authorList>
    </citation>
    <scope>NUCLEOTIDE SEQUENCE [LARGE SCALE GENOMIC DNA]</scope>
    <source>
        <strain evidence="2 3">HM6</strain>
    </source>
</reference>
<evidence type="ECO:0000256" key="1">
    <source>
        <dbReference type="SAM" id="Phobius"/>
    </source>
</evidence>
<keyword evidence="1" id="KW-0472">Membrane</keyword>
<comment type="caution">
    <text evidence="2">The sequence shown here is derived from an EMBL/GenBank/DDBJ whole genome shotgun (WGS) entry which is preliminary data.</text>
</comment>
<protein>
    <submittedName>
        <fullName evidence="2">Uncharacterized protein</fullName>
    </submittedName>
</protein>
<feature type="transmembrane region" description="Helical" evidence="1">
    <location>
        <begin position="39"/>
        <end position="57"/>
    </location>
</feature>
<evidence type="ECO:0000313" key="3">
    <source>
        <dbReference type="Proteomes" id="UP000037854"/>
    </source>
</evidence>
<keyword evidence="1" id="KW-0812">Transmembrane</keyword>